<dbReference type="InterPro" id="IPR029052">
    <property type="entry name" value="Metallo-depent_PP-like"/>
</dbReference>
<dbReference type="Proteomes" id="UP000037923">
    <property type="component" value="Unassembled WGS sequence"/>
</dbReference>
<dbReference type="AlphaFoldDB" id="A0A0M9FUR1"/>
<feature type="domain" description="Serine/threonine specific protein phosphatases" evidence="5">
    <location>
        <begin position="1"/>
        <end position="102"/>
    </location>
</feature>
<dbReference type="SMART" id="SM00156">
    <property type="entry name" value="PP2Ac"/>
    <property type="match status" value="1"/>
</dbReference>
<evidence type="ECO:0000256" key="2">
    <source>
        <dbReference type="ARBA" id="ARBA00022723"/>
    </source>
</evidence>
<dbReference type="EMBL" id="LGTL01000020">
    <property type="protein sequence ID" value="KPA76357.1"/>
    <property type="molecule type" value="Genomic_DNA"/>
</dbReference>
<dbReference type="SUPFAM" id="SSF56300">
    <property type="entry name" value="Metallo-dependent phosphatases"/>
    <property type="match status" value="1"/>
</dbReference>
<gene>
    <name evidence="6" type="ORF">ABB37_07704</name>
</gene>
<dbReference type="InterPro" id="IPR006186">
    <property type="entry name" value="Ser/Thr-sp_prot-phosphatase"/>
</dbReference>
<dbReference type="InterPro" id="IPR047129">
    <property type="entry name" value="PPA2-like"/>
</dbReference>
<evidence type="ECO:0000313" key="6">
    <source>
        <dbReference type="EMBL" id="KPA76357.1"/>
    </source>
</evidence>
<name>A0A0M9FUR1_LEPPY</name>
<dbReference type="PANTHER" id="PTHR45619">
    <property type="entry name" value="SERINE/THREONINE-PROTEIN PHOSPHATASE PP2A-RELATED"/>
    <property type="match status" value="1"/>
</dbReference>
<evidence type="ECO:0000259" key="5">
    <source>
        <dbReference type="SMART" id="SM00156"/>
    </source>
</evidence>
<proteinExistence type="predicted"/>
<dbReference type="PRINTS" id="PR00114">
    <property type="entry name" value="STPHPHTASE"/>
</dbReference>
<dbReference type="GO" id="GO:0046872">
    <property type="term" value="F:metal ion binding"/>
    <property type="evidence" value="ECO:0007669"/>
    <property type="project" value="UniProtKB-KW"/>
</dbReference>
<evidence type="ECO:0000256" key="1">
    <source>
        <dbReference type="ARBA" id="ARBA00013081"/>
    </source>
</evidence>
<dbReference type="VEuPathDB" id="TriTrypDB:LpyrH10_20_0270"/>
<dbReference type="Pfam" id="PF00149">
    <property type="entry name" value="Metallophos"/>
    <property type="match status" value="1"/>
</dbReference>
<dbReference type="InterPro" id="IPR004843">
    <property type="entry name" value="Calcineurin-like_PHP"/>
</dbReference>
<dbReference type="OMA" id="EDINNWA"/>
<evidence type="ECO:0000256" key="3">
    <source>
        <dbReference type="ARBA" id="ARBA00022801"/>
    </source>
</evidence>
<dbReference type="RefSeq" id="XP_015654796.1">
    <property type="nucleotide sequence ID" value="XM_015806432.1"/>
</dbReference>
<accession>A0A0M9FUR1</accession>
<keyword evidence="7" id="KW-1185">Reference proteome</keyword>
<organism evidence="6 7">
    <name type="scientific">Leptomonas pyrrhocoris</name>
    <name type="common">Firebug parasite</name>
    <dbReference type="NCBI Taxonomy" id="157538"/>
    <lineage>
        <taxon>Eukaryota</taxon>
        <taxon>Discoba</taxon>
        <taxon>Euglenozoa</taxon>
        <taxon>Kinetoplastea</taxon>
        <taxon>Metakinetoplastina</taxon>
        <taxon>Trypanosomatida</taxon>
        <taxon>Trypanosomatidae</taxon>
        <taxon>Leishmaniinae</taxon>
        <taxon>Leptomonas</taxon>
    </lineage>
</organism>
<dbReference type="EC" id="3.1.3.16" evidence="1"/>
<protein>
    <recommendedName>
        <fullName evidence="1">protein-serine/threonine phosphatase</fullName>
        <ecNumber evidence="1">3.1.3.16</ecNumber>
    </recommendedName>
</protein>
<dbReference type="GeneID" id="26907989"/>
<dbReference type="GO" id="GO:0004722">
    <property type="term" value="F:protein serine/threonine phosphatase activity"/>
    <property type="evidence" value="ECO:0007669"/>
    <property type="project" value="UniProtKB-EC"/>
</dbReference>
<reference evidence="6 7" key="1">
    <citation type="submission" date="2015-07" db="EMBL/GenBank/DDBJ databases">
        <title>High-quality genome of monoxenous trypanosomatid Leptomonas pyrrhocoris.</title>
        <authorList>
            <person name="Flegontov P."/>
            <person name="Butenko A."/>
            <person name="Firsov S."/>
            <person name="Vlcek C."/>
            <person name="Logacheva M.D."/>
            <person name="Field M."/>
            <person name="Filatov D."/>
            <person name="Flegontova O."/>
            <person name="Gerasimov E."/>
            <person name="Jackson A.P."/>
            <person name="Kelly S."/>
            <person name="Opperdoes F."/>
            <person name="O'Reilly A."/>
            <person name="Votypka J."/>
            <person name="Yurchenko V."/>
            <person name="Lukes J."/>
        </authorList>
    </citation>
    <scope>NUCLEOTIDE SEQUENCE [LARGE SCALE GENOMIC DNA]</scope>
    <source>
        <strain evidence="6">H10</strain>
    </source>
</reference>
<sequence>MVTGLLWSDPTNDVPLYKRNPRGCGFLFGPTASSNFCAANKVDFICRAHQVAMNGYFWTHNDRVVTVFSAPNYCGVNGNKGAVLVVNGHNRRPILKQYESIEAEEEAPGPRPVFPYSSMFS</sequence>
<evidence type="ECO:0000313" key="7">
    <source>
        <dbReference type="Proteomes" id="UP000037923"/>
    </source>
</evidence>
<keyword evidence="2" id="KW-0479">Metal-binding</keyword>
<keyword evidence="4" id="KW-0464">Manganese</keyword>
<keyword evidence="3" id="KW-0378">Hydrolase</keyword>
<evidence type="ECO:0000256" key="4">
    <source>
        <dbReference type="ARBA" id="ARBA00023211"/>
    </source>
</evidence>
<comment type="caution">
    <text evidence="6">The sequence shown here is derived from an EMBL/GenBank/DDBJ whole genome shotgun (WGS) entry which is preliminary data.</text>
</comment>
<dbReference type="OrthoDB" id="273392at2759"/>
<dbReference type="Gene3D" id="3.60.21.10">
    <property type="match status" value="1"/>
</dbReference>